<sequence>MGYHSRQYLITDLIWYRVPTRYALVYSDLVMAG</sequence>
<protein>
    <submittedName>
        <fullName evidence="1">Uncharacterized protein</fullName>
    </submittedName>
</protein>
<proteinExistence type="predicted"/>
<dbReference type="AlphaFoldDB" id="A0A0A8XR96"/>
<evidence type="ECO:0000313" key="1">
    <source>
        <dbReference type="EMBL" id="JAD15170.1"/>
    </source>
</evidence>
<accession>A0A0A8XR96</accession>
<reference evidence="1" key="1">
    <citation type="submission" date="2014-09" db="EMBL/GenBank/DDBJ databases">
        <authorList>
            <person name="Magalhaes I.L.F."/>
            <person name="Oliveira U."/>
            <person name="Santos F.R."/>
            <person name="Vidigal T.H.D.A."/>
            <person name="Brescovit A.D."/>
            <person name="Santos A.J."/>
        </authorList>
    </citation>
    <scope>NUCLEOTIDE SEQUENCE</scope>
    <source>
        <tissue evidence="1">Shoot tissue taken approximately 20 cm above the soil surface</tissue>
    </source>
</reference>
<name>A0A0A8XR96_ARUDO</name>
<dbReference type="EMBL" id="GBRH01282725">
    <property type="protein sequence ID" value="JAD15170.1"/>
    <property type="molecule type" value="Transcribed_RNA"/>
</dbReference>
<reference evidence="1" key="2">
    <citation type="journal article" date="2015" name="Data Brief">
        <title>Shoot transcriptome of the giant reed, Arundo donax.</title>
        <authorList>
            <person name="Barrero R.A."/>
            <person name="Guerrero F.D."/>
            <person name="Moolhuijzen P."/>
            <person name="Goolsby J.A."/>
            <person name="Tidwell J."/>
            <person name="Bellgard S.E."/>
            <person name="Bellgard M.I."/>
        </authorList>
    </citation>
    <scope>NUCLEOTIDE SEQUENCE</scope>
    <source>
        <tissue evidence="1">Shoot tissue taken approximately 20 cm above the soil surface</tissue>
    </source>
</reference>
<organism evidence="1">
    <name type="scientific">Arundo donax</name>
    <name type="common">Giant reed</name>
    <name type="synonym">Donax arundinaceus</name>
    <dbReference type="NCBI Taxonomy" id="35708"/>
    <lineage>
        <taxon>Eukaryota</taxon>
        <taxon>Viridiplantae</taxon>
        <taxon>Streptophyta</taxon>
        <taxon>Embryophyta</taxon>
        <taxon>Tracheophyta</taxon>
        <taxon>Spermatophyta</taxon>
        <taxon>Magnoliopsida</taxon>
        <taxon>Liliopsida</taxon>
        <taxon>Poales</taxon>
        <taxon>Poaceae</taxon>
        <taxon>PACMAD clade</taxon>
        <taxon>Arundinoideae</taxon>
        <taxon>Arundineae</taxon>
        <taxon>Arundo</taxon>
    </lineage>
</organism>